<gene>
    <name evidence="19" type="ORF">GDO78_004854</name>
</gene>
<dbReference type="InterPro" id="IPR002870">
    <property type="entry name" value="Peptidase_M12B_N"/>
</dbReference>
<evidence type="ECO:0000256" key="8">
    <source>
        <dbReference type="ARBA" id="ARBA00023136"/>
    </source>
</evidence>
<keyword evidence="5" id="KW-0378">Hydrolase</keyword>
<sequence length="783" mass="85516">MLGAAVILLALLDSQLLAFNVLPKGQKYQLVVPEKVHFQHKRDTQSKYPDLVQYKIHVDEKPLVLHLEKTEGLLTEDFTVTHYANDGTLIITKPRDQDHCCYQGHVKEDDDSSLSICTCKGLSGLIHTRNRRFLIEPLNQTDNGDHAVFETKEETPLTCGVTNTTWTEGRISKSSRASNPEKQKFLNSQKYIQLYVVADKSMFTKYNKSVEQVKERIYQTINYVNLVYKAITTFVALTGLEVWNKNDQFVVSTSASNNLDLFSDWRKKNLVSKKVHDNAQFITDIDFDGSTVGLAFVATMCSDSHSSGVIQDHSIQSIAVGATIAHEMGHNLGMNHDSSACQCSAESCIMSATLRYNTPSLFSSCSFSNFKEFIYDQMPRCIADEPLKQSIESPAVCGNKFTEMGEDCDCGTVEECTNPCCDAATCKLKGQSECAEGECCANCKIKVAGSVCRAAKDDCDLADLCDGKSQECPTDRFIYNGRMCNDGQGTCYNGKCPTLQSQCAELWGASSEVGQGNCFDVNRRGQNYGYCKKVDDRYVPCAAADVMCGVLYCFGGSDKPSIYASVASFSRCQAVLAPGGMVQNGTKCGDGKVCYDGKCITINSAFKSANCSENCPGHGVCDHELQCQCEEGWAPPYCDVVSDKNIVIIVVVVIIAVLLILGLILMFVFRKRCAKRGSTVRVSGSTNPAFYQPQVKSDSNVSTPELSSKNVFIPPPPPAKPKKPQVAPMASGYQGPQFSVSTVEFTKNSPGLQKPTIAPPPVPAAKPVLPAPPPKALKPPVKN</sequence>
<accession>A0A8J6FIT9</accession>
<dbReference type="Gene3D" id="3.40.390.10">
    <property type="entry name" value="Collagenase (Catalytic Domain)"/>
    <property type="match status" value="1"/>
</dbReference>
<dbReference type="PROSITE" id="PS00427">
    <property type="entry name" value="DISINTEGRIN_1"/>
    <property type="match status" value="1"/>
</dbReference>
<feature type="disulfide bond" evidence="11">
    <location>
        <begin position="629"/>
        <end position="638"/>
    </location>
</feature>
<feature type="disulfide bond" evidence="12">
    <location>
        <begin position="301"/>
        <end position="381"/>
    </location>
</feature>
<evidence type="ECO:0000256" key="12">
    <source>
        <dbReference type="PROSITE-ProRule" id="PRU00276"/>
    </source>
</evidence>
<evidence type="ECO:0000256" key="7">
    <source>
        <dbReference type="ARBA" id="ARBA00022989"/>
    </source>
</evidence>
<feature type="binding site" evidence="12">
    <location>
        <position position="336"/>
    </location>
    <ligand>
        <name>Zn(2+)</name>
        <dbReference type="ChEBI" id="CHEBI:29105"/>
        <note>catalytic</note>
    </ligand>
</feature>
<feature type="domain" description="Disintegrin" evidence="17">
    <location>
        <begin position="394"/>
        <end position="480"/>
    </location>
</feature>
<dbReference type="InterPro" id="IPR000742">
    <property type="entry name" value="EGF"/>
</dbReference>
<feature type="active site" evidence="12">
    <location>
        <position position="327"/>
    </location>
</feature>
<evidence type="ECO:0008006" key="21">
    <source>
        <dbReference type="Google" id="ProtNLM"/>
    </source>
</evidence>
<dbReference type="SMART" id="SM00608">
    <property type="entry name" value="ACR"/>
    <property type="match status" value="1"/>
</dbReference>
<keyword evidence="3 14" id="KW-0812">Transmembrane</keyword>
<dbReference type="GO" id="GO:0046872">
    <property type="term" value="F:metal ion binding"/>
    <property type="evidence" value="ECO:0007669"/>
    <property type="project" value="UniProtKB-KW"/>
</dbReference>
<dbReference type="AlphaFoldDB" id="A0A8J6FIT9"/>
<dbReference type="SMART" id="SM00050">
    <property type="entry name" value="DISIN"/>
    <property type="match status" value="1"/>
</dbReference>
<dbReference type="GO" id="GO:0004222">
    <property type="term" value="F:metalloendopeptidase activity"/>
    <property type="evidence" value="ECO:0007669"/>
    <property type="project" value="InterPro"/>
</dbReference>
<feature type="disulfide bond" evidence="12">
    <location>
        <begin position="343"/>
        <end position="348"/>
    </location>
</feature>
<comment type="caution">
    <text evidence="11">Lacks conserved residue(s) required for the propagation of feature annotation.</text>
</comment>
<dbReference type="FunFam" id="4.10.70.10:FF:000001">
    <property type="entry name" value="Disintegrin and metalloproteinase domain-containing protein 22"/>
    <property type="match status" value="1"/>
</dbReference>
<feature type="region of interest" description="Disordered" evidence="13">
    <location>
        <begin position="691"/>
        <end position="783"/>
    </location>
</feature>
<evidence type="ECO:0000256" key="5">
    <source>
        <dbReference type="ARBA" id="ARBA00022801"/>
    </source>
</evidence>
<feature type="disulfide bond" evidence="10">
    <location>
        <begin position="452"/>
        <end position="472"/>
    </location>
</feature>
<dbReference type="InterPro" id="IPR034027">
    <property type="entry name" value="Reprolysin_adamalysin"/>
</dbReference>
<dbReference type="PANTHER" id="PTHR11905">
    <property type="entry name" value="ADAM A DISINTEGRIN AND METALLOPROTEASE DOMAIN"/>
    <property type="match status" value="1"/>
</dbReference>
<dbReference type="InterPro" id="IPR018358">
    <property type="entry name" value="Disintegrin_CS"/>
</dbReference>
<keyword evidence="4 12" id="KW-0479">Metal-binding</keyword>
<feature type="disulfide bond" evidence="11">
    <location>
        <begin position="611"/>
        <end position="621"/>
    </location>
</feature>
<evidence type="ECO:0000259" key="16">
    <source>
        <dbReference type="PROSITE" id="PS50026"/>
    </source>
</evidence>
<dbReference type="Pfam" id="PF01421">
    <property type="entry name" value="Reprolysin"/>
    <property type="match status" value="1"/>
</dbReference>
<dbReference type="PROSITE" id="PS50026">
    <property type="entry name" value="EGF_3"/>
    <property type="match status" value="1"/>
</dbReference>
<keyword evidence="9 11" id="KW-1015">Disulfide bond</keyword>
<dbReference type="PROSITE" id="PS01186">
    <property type="entry name" value="EGF_2"/>
    <property type="match status" value="1"/>
</dbReference>
<dbReference type="InterPro" id="IPR024079">
    <property type="entry name" value="MetalloPept_cat_dom_sf"/>
</dbReference>
<dbReference type="Pfam" id="PF01562">
    <property type="entry name" value="Pep_M12B_propep"/>
    <property type="match status" value="1"/>
</dbReference>
<evidence type="ECO:0000256" key="9">
    <source>
        <dbReference type="ARBA" id="ARBA00023157"/>
    </source>
</evidence>
<evidence type="ECO:0000256" key="11">
    <source>
        <dbReference type="PROSITE-ProRule" id="PRU00076"/>
    </source>
</evidence>
<feature type="domain" description="EGF-like" evidence="16">
    <location>
        <begin position="607"/>
        <end position="639"/>
    </location>
</feature>
<keyword evidence="8 14" id="KW-0472">Membrane</keyword>
<dbReference type="Pfam" id="PF08516">
    <property type="entry name" value="ADAM_CR"/>
    <property type="match status" value="1"/>
</dbReference>
<evidence type="ECO:0000313" key="20">
    <source>
        <dbReference type="Proteomes" id="UP000770717"/>
    </source>
</evidence>
<feature type="disulfide bond" evidence="12">
    <location>
        <begin position="341"/>
        <end position="365"/>
    </location>
</feature>
<dbReference type="Proteomes" id="UP000770717">
    <property type="component" value="Unassembled WGS sequence"/>
</dbReference>
<dbReference type="PROSITE" id="PS50215">
    <property type="entry name" value="ADAM_MEPRO"/>
    <property type="match status" value="1"/>
</dbReference>
<evidence type="ECO:0000256" key="2">
    <source>
        <dbReference type="ARBA" id="ARBA00004479"/>
    </source>
</evidence>
<dbReference type="Pfam" id="PF00200">
    <property type="entry name" value="Disintegrin"/>
    <property type="match status" value="1"/>
</dbReference>
<dbReference type="InterPro" id="IPR036436">
    <property type="entry name" value="Disintegrin_dom_sf"/>
</dbReference>
<evidence type="ECO:0000256" key="4">
    <source>
        <dbReference type="ARBA" id="ARBA00022723"/>
    </source>
</evidence>
<evidence type="ECO:0000259" key="17">
    <source>
        <dbReference type="PROSITE" id="PS50214"/>
    </source>
</evidence>
<evidence type="ECO:0000256" key="15">
    <source>
        <dbReference type="SAM" id="SignalP"/>
    </source>
</evidence>
<dbReference type="InterPro" id="IPR001762">
    <property type="entry name" value="Disintegrin_dom"/>
</dbReference>
<dbReference type="GO" id="GO:0005886">
    <property type="term" value="C:plasma membrane"/>
    <property type="evidence" value="ECO:0007669"/>
    <property type="project" value="TreeGrafter"/>
</dbReference>
<dbReference type="InterPro" id="IPR001590">
    <property type="entry name" value="Peptidase_M12B"/>
</dbReference>
<reference evidence="19" key="1">
    <citation type="thesis" date="2020" institute="ProQuest LLC" country="789 East Eisenhower Parkway, Ann Arbor, MI, USA">
        <title>Comparative Genomics and Chromosome Evolution.</title>
        <authorList>
            <person name="Mudd A.B."/>
        </authorList>
    </citation>
    <scope>NUCLEOTIDE SEQUENCE</scope>
    <source>
        <strain evidence="19">HN-11 Male</strain>
        <tissue evidence="19">Kidney and liver</tissue>
    </source>
</reference>
<dbReference type="SUPFAM" id="SSF55486">
    <property type="entry name" value="Metalloproteases ('zincins'), catalytic domain"/>
    <property type="match status" value="1"/>
</dbReference>
<dbReference type="PRINTS" id="PR00289">
    <property type="entry name" value="DISINTEGRIN"/>
</dbReference>
<dbReference type="OrthoDB" id="5951731at2759"/>
<feature type="signal peptide" evidence="15">
    <location>
        <begin position="1"/>
        <end position="18"/>
    </location>
</feature>
<feature type="chain" id="PRO_5035212361" description="Disintegrin and metalloproteinase domain-containing protein 28" evidence="15">
    <location>
        <begin position="19"/>
        <end position="783"/>
    </location>
</feature>
<evidence type="ECO:0000256" key="1">
    <source>
        <dbReference type="ARBA" id="ARBA00001947"/>
    </source>
</evidence>
<keyword evidence="20" id="KW-1185">Reference proteome</keyword>
<dbReference type="InterPro" id="IPR006586">
    <property type="entry name" value="ADAM_Cys-rich"/>
</dbReference>
<comment type="cofactor">
    <cofactor evidence="1">
        <name>Zn(2+)</name>
        <dbReference type="ChEBI" id="CHEBI:29105"/>
    </cofactor>
</comment>
<evidence type="ECO:0000256" key="14">
    <source>
        <dbReference type="SAM" id="Phobius"/>
    </source>
</evidence>
<dbReference type="Gene3D" id="4.10.70.10">
    <property type="entry name" value="Disintegrin domain"/>
    <property type="match status" value="1"/>
</dbReference>
<feature type="domain" description="Peptidase M12B" evidence="18">
    <location>
        <begin position="190"/>
        <end position="386"/>
    </location>
</feature>
<dbReference type="FunFam" id="3.40.390.10:FF:000002">
    <property type="entry name" value="Disintegrin and metalloproteinase domain-containing protein 22"/>
    <property type="match status" value="1"/>
</dbReference>
<name>A0A8J6FIT9_ELECQ</name>
<keyword evidence="15" id="KW-0732">Signal</keyword>
<feature type="binding site" evidence="12">
    <location>
        <position position="326"/>
    </location>
    <ligand>
        <name>Zn(2+)</name>
        <dbReference type="ChEBI" id="CHEBI:29105"/>
        <note>catalytic</note>
    </ligand>
</feature>
<keyword evidence="7 14" id="KW-1133">Transmembrane helix</keyword>
<feature type="binding site" evidence="12">
    <location>
        <position position="330"/>
    </location>
    <ligand>
        <name>Zn(2+)</name>
        <dbReference type="ChEBI" id="CHEBI:29105"/>
        <note>catalytic</note>
    </ligand>
</feature>
<dbReference type="PROSITE" id="PS50214">
    <property type="entry name" value="DISINTEGRIN_2"/>
    <property type="match status" value="1"/>
</dbReference>
<feature type="compositionally biased region" description="Polar residues" evidence="13">
    <location>
        <begin position="691"/>
        <end position="710"/>
    </location>
</feature>
<feature type="transmembrane region" description="Helical" evidence="14">
    <location>
        <begin position="646"/>
        <end position="669"/>
    </location>
</feature>
<evidence type="ECO:0000256" key="10">
    <source>
        <dbReference type="PROSITE-ProRule" id="PRU00068"/>
    </source>
</evidence>
<dbReference type="GO" id="GO:0006508">
    <property type="term" value="P:proteolysis"/>
    <property type="evidence" value="ECO:0007669"/>
    <property type="project" value="InterPro"/>
</dbReference>
<keyword evidence="6 12" id="KW-0862">Zinc</keyword>
<comment type="subcellular location">
    <subcellularLocation>
        <location evidence="2">Membrane</location>
        <topology evidence="2">Single-pass type I membrane protein</topology>
    </subcellularLocation>
</comment>
<proteinExistence type="predicted"/>
<dbReference type="CDD" id="cd04269">
    <property type="entry name" value="ZnMc_adamalysin_II_like"/>
    <property type="match status" value="1"/>
</dbReference>
<evidence type="ECO:0000259" key="18">
    <source>
        <dbReference type="PROSITE" id="PS50215"/>
    </source>
</evidence>
<feature type="compositionally biased region" description="Polar residues" evidence="13">
    <location>
        <begin position="734"/>
        <end position="751"/>
    </location>
</feature>
<dbReference type="PANTHER" id="PTHR11905:SF32">
    <property type="entry name" value="DISINTEGRIN AND METALLOPROTEINASE DOMAIN-CONTAINING PROTEIN 28"/>
    <property type="match status" value="1"/>
</dbReference>
<evidence type="ECO:0000256" key="13">
    <source>
        <dbReference type="SAM" id="MobiDB-lite"/>
    </source>
</evidence>
<keyword evidence="11" id="KW-0245">EGF-like domain</keyword>
<dbReference type="EMBL" id="WNTK01000002">
    <property type="protein sequence ID" value="KAG9488531.1"/>
    <property type="molecule type" value="Genomic_DNA"/>
</dbReference>
<dbReference type="SUPFAM" id="SSF57552">
    <property type="entry name" value="Blood coagulation inhibitor (disintegrin)"/>
    <property type="match status" value="1"/>
</dbReference>
<organism evidence="19 20">
    <name type="scientific">Eleutherodactylus coqui</name>
    <name type="common">Puerto Rican coqui</name>
    <dbReference type="NCBI Taxonomy" id="57060"/>
    <lineage>
        <taxon>Eukaryota</taxon>
        <taxon>Metazoa</taxon>
        <taxon>Chordata</taxon>
        <taxon>Craniata</taxon>
        <taxon>Vertebrata</taxon>
        <taxon>Euteleostomi</taxon>
        <taxon>Amphibia</taxon>
        <taxon>Batrachia</taxon>
        <taxon>Anura</taxon>
        <taxon>Neobatrachia</taxon>
        <taxon>Hyloidea</taxon>
        <taxon>Eleutherodactylidae</taxon>
        <taxon>Eleutherodactylinae</taxon>
        <taxon>Eleutherodactylus</taxon>
        <taxon>Eleutherodactylus</taxon>
    </lineage>
</organism>
<feature type="compositionally biased region" description="Pro residues" evidence="13">
    <location>
        <begin position="757"/>
        <end position="783"/>
    </location>
</feature>
<protein>
    <recommendedName>
        <fullName evidence="21">Disintegrin and metalloproteinase domain-containing protein 28</fullName>
    </recommendedName>
</protein>
<evidence type="ECO:0000313" key="19">
    <source>
        <dbReference type="EMBL" id="KAG9488531.1"/>
    </source>
</evidence>
<comment type="caution">
    <text evidence="19">The sequence shown here is derived from an EMBL/GenBank/DDBJ whole genome shotgun (WGS) entry which is preliminary data.</text>
</comment>
<evidence type="ECO:0000256" key="3">
    <source>
        <dbReference type="ARBA" id="ARBA00022692"/>
    </source>
</evidence>
<evidence type="ECO:0000256" key="6">
    <source>
        <dbReference type="ARBA" id="ARBA00022833"/>
    </source>
</evidence>